<dbReference type="Gene3D" id="3.30.70.270">
    <property type="match status" value="2"/>
</dbReference>
<comment type="caution">
    <text evidence="1">The sequence shown here is derived from an EMBL/GenBank/DDBJ whole genome shotgun (WGS) entry which is preliminary data.</text>
</comment>
<dbReference type="InterPro" id="IPR043502">
    <property type="entry name" value="DNA/RNA_pol_sf"/>
</dbReference>
<protein>
    <submittedName>
        <fullName evidence="1">Putative reverse transcriptase domain-containing protein</fullName>
    </submittedName>
</protein>
<dbReference type="AlphaFoldDB" id="A0A699J3H3"/>
<gene>
    <name evidence="1" type="ORF">Tci_579904</name>
</gene>
<dbReference type="InterPro" id="IPR050951">
    <property type="entry name" value="Retrovirus_Pol_polyprotein"/>
</dbReference>
<dbReference type="InterPro" id="IPR043128">
    <property type="entry name" value="Rev_trsase/Diguanyl_cyclase"/>
</dbReference>
<feature type="non-terminal residue" evidence="1">
    <location>
        <position position="256"/>
    </location>
</feature>
<evidence type="ECO:0000313" key="1">
    <source>
        <dbReference type="EMBL" id="GFA07932.1"/>
    </source>
</evidence>
<organism evidence="1">
    <name type="scientific">Tanacetum cinerariifolium</name>
    <name type="common">Dalmatian daisy</name>
    <name type="synonym">Chrysanthemum cinerariifolium</name>
    <dbReference type="NCBI Taxonomy" id="118510"/>
    <lineage>
        <taxon>Eukaryota</taxon>
        <taxon>Viridiplantae</taxon>
        <taxon>Streptophyta</taxon>
        <taxon>Embryophyta</taxon>
        <taxon>Tracheophyta</taxon>
        <taxon>Spermatophyta</taxon>
        <taxon>Magnoliopsida</taxon>
        <taxon>eudicotyledons</taxon>
        <taxon>Gunneridae</taxon>
        <taxon>Pentapetalae</taxon>
        <taxon>asterids</taxon>
        <taxon>campanulids</taxon>
        <taxon>Asterales</taxon>
        <taxon>Asteraceae</taxon>
        <taxon>Asteroideae</taxon>
        <taxon>Anthemideae</taxon>
        <taxon>Anthemidinae</taxon>
        <taxon>Tanacetum</taxon>
    </lineage>
</organism>
<keyword evidence="1" id="KW-0548">Nucleotidyltransferase</keyword>
<name>A0A699J3H3_TANCI</name>
<proteinExistence type="predicted"/>
<dbReference type="GO" id="GO:0003964">
    <property type="term" value="F:RNA-directed DNA polymerase activity"/>
    <property type="evidence" value="ECO:0007669"/>
    <property type="project" value="UniProtKB-KW"/>
</dbReference>
<keyword evidence="1" id="KW-0808">Transferase</keyword>
<reference evidence="1" key="1">
    <citation type="journal article" date="2019" name="Sci. Rep.">
        <title>Draft genome of Tanacetum cinerariifolium, the natural source of mosquito coil.</title>
        <authorList>
            <person name="Yamashiro T."/>
            <person name="Shiraishi A."/>
            <person name="Satake H."/>
            <person name="Nakayama K."/>
        </authorList>
    </citation>
    <scope>NUCLEOTIDE SEQUENCE</scope>
</reference>
<dbReference type="EMBL" id="BKCJ010365729">
    <property type="protein sequence ID" value="GFA07932.1"/>
    <property type="molecule type" value="Genomic_DNA"/>
</dbReference>
<accession>A0A699J3H3</accession>
<keyword evidence="1" id="KW-0695">RNA-directed DNA polymerase</keyword>
<sequence length="256" mass="29163">MLGSGWGVAVAENGAEKVRKTWVLNWAGTLCIAQCFERCSDRDGTLLGRLHIRYGVRYHPEEENIITNALSRKERSKQEHEQHLKLILELLKKEQLYAKFSKCEFWIPKLHFLGHVIDSQGIHVDPTKIESIKEWSSPKTATKIRQVFRSCRLFRRFIEGFSKIAKSMTKLTQKKVKLKKNSTRSTQISKIYDLMGEIIPCSDLSSRNVPASSAKCPGLRDNNAADPIKSKIPPILRLNIVLDVLKGSHVNITPFI</sequence>
<dbReference type="SUPFAM" id="SSF56672">
    <property type="entry name" value="DNA/RNA polymerases"/>
    <property type="match status" value="1"/>
</dbReference>
<dbReference type="PANTHER" id="PTHR37984">
    <property type="entry name" value="PROTEIN CBG26694"/>
    <property type="match status" value="1"/>
</dbReference>
<dbReference type="PANTHER" id="PTHR37984:SF5">
    <property type="entry name" value="PROTEIN NYNRIN-LIKE"/>
    <property type="match status" value="1"/>
</dbReference>